<dbReference type="EC" id="2.3.1.109" evidence="4"/>
<evidence type="ECO:0000313" key="5">
    <source>
        <dbReference type="EMBL" id="GGC08884.1"/>
    </source>
</evidence>
<keyword evidence="3" id="KW-0012">Acyltransferase</keyword>
<dbReference type="PANTHER" id="PTHR30420">
    <property type="entry name" value="N-SUCCINYLARGININE DIHYDROLASE"/>
    <property type="match status" value="1"/>
</dbReference>
<dbReference type="RefSeq" id="WP_188751504.1">
    <property type="nucleotide sequence ID" value="NZ_BMIJ01000009.1"/>
</dbReference>
<evidence type="ECO:0000256" key="4">
    <source>
        <dbReference type="NCBIfam" id="TIGR03244"/>
    </source>
</evidence>
<evidence type="ECO:0000313" key="6">
    <source>
        <dbReference type="Proteomes" id="UP000629025"/>
    </source>
</evidence>
<dbReference type="EMBL" id="BMIJ01000009">
    <property type="protein sequence ID" value="GGC08884.1"/>
    <property type="molecule type" value="Genomic_DNA"/>
</dbReference>
<dbReference type="InterPro" id="IPR016181">
    <property type="entry name" value="Acyl_CoA_acyltransferase"/>
</dbReference>
<dbReference type="PANTHER" id="PTHR30420:SF1">
    <property type="entry name" value="ARGININE N-SUCCINYLTRANSFERASE"/>
    <property type="match status" value="1"/>
</dbReference>
<keyword evidence="2" id="KW-0808">Transferase</keyword>
<keyword evidence="6" id="KW-1185">Reference proteome</keyword>
<dbReference type="SUPFAM" id="SSF55729">
    <property type="entry name" value="Acyl-CoA N-acyltransferases (Nat)"/>
    <property type="match status" value="1"/>
</dbReference>
<dbReference type="Gene3D" id="3.40.630.30">
    <property type="match status" value="1"/>
</dbReference>
<organism evidence="5 6">
    <name type="scientific">Marinobacterium zhoushanense</name>
    <dbReference type="NCBI Taxonomy" id="1679163"/>
    <lineage>
        <taxon>Bacteria</taxon>
        <taxon>Pseudomonadati</taxon>
        <taxon>Pseudomonadota</taxon>
        <taxon>Gammaproteobacteria</taxon>
        <taxon>Oceanospirillales</taxon>
        <taxon>Oceanospirillaceae</taxon>
        <taxon>Marinobacterium</taxon>
    </lineage>
</organism>
<dbReference type="Proteomes" id="UP000629025">
    <property type="component" value="Unassembled WGS sequence"/>
</dbReference>
<gene>
    <name evidence="5" type="primary">astA</name>
    <name evidence="5" type="ORF">GCM10011352_39070</name>
</gene>
<evidence type="ECO:0000256" key="3">
    <source>
        <dbReference type="ARBA" id="ARBA00023315"/>
    </source>
</evidence>
<dbReference type="Gene3D" id="2.40.40.20">
    <property type="match status" value="1"/>
</dbReference>
<protein>
    <recommendedName>
        <fullName evidence="4">Arginine N-succinyltransferase</fullName>
        <ecNumber evidence="4">2.3.1.109</ecNumber>
    </recommendedName>
</protein>
<dbReference type="InterPro" id="IPR007041">
    <property type="entry name" value="Arg_succinylTrfase_AstA/AruG"/>
</dbReference>
<dbReference type="NCBIfam" id="TIGR03243">
    <property type="entry name" value="arg_catab_AOST"/>
    <property type="match status" value="1"/>
</dbReference>
<name>A0ABQ1KWV9_9GAMM</name>
<keyword evidence="1" id="KW-0056">Arginine metabolism</keyword>
<evidence type="ECO:0000256" key="1">
    <source>
        <dbReference type="ARBA" id="ARBA00022503"/>
    </source>
</evidence>
<evidence type="ECO:0000256" key="2">
    <source>
        <dbReference type="ARBA" id="ARBA00022679"/>
    </source>
</evidence>
<proteinExistence type="predicted"/>
<sequence length="355" mass="39590">MFVIRPIEYRDLELLQQIAVESGPGFTSLPDNPDFLADKIRVSVEALRAPATRPGTETYLFVLEDPATGEVAGTCGIAAAVGLDTPFYHYHLSTVVHSSRELGVYNEFKTLNLCNDYTGSSELCTLYLRPQYRQSGVGTLLSKCRFLFIAEHPNRFNERVIAEMRGFTDPQHTNPFWEGLGRHFFSMDYDKADYLTGAGNKVFIAELMPKHSIYIHLLPKDAQEVIGRVHPNTEAAYKMLEMEGFRFENYIDIFDAGPTLAARQQDIRAITQSRRLRISVQQQVEMEGAQRFLIANTNTTGFRCTSALIKPNRGQVALPPEVAAALQVSDGDQVRAVALRTAAGKRITHSSPLSG</sequence>
<dbReference type="Pfam" id="PF04958">
    <property type="entry name" value="AstA"/>
    <property type="match status" value="1"/>
</dbReference>
<dbReference type="InterPro" id="IPR017650">
    <property type="entry name" value="Arginine_N-succinylTrfase"/>
</dbReference>
<reference evidence="6" key="1">
    <citation type="journal article" date="2019" name="Int. J. Syst. Evol. Microbiol.">
        <title>The Global Catalogue of Microorganisms (GCM) 10K type strain sequencing project: providing services to taxonomists for standard genome sequencing and annotation.</title>
        <authorList>
            <consortium name="The Broad Institute Genomics Platform"/>
            <consortium name="The Broad Institute Genome Sequencing Center for Infectious Disease"/>
            <person name="Wu L."/>
            <person name="Ma J."/>
        </authorList>
    </citation>
    <scope>NUCLEOTIDE SEQUENCE [LARGE SCALE GENOMIC DNA]</scope>
    <source>
        <strain evidence="6">CGMCC 1.15341</strain>
    </source>
</reference>
<dbReference type="NCBIfam" id="TIGR03244">
    <property type="entry name" value="arg_catab_AstA"/>
    <property type="match status" value="1"/>
</dbReference>
<comment type="caution">
    <text evidence="5">The sequence shown here is derived from an EMBL/GenBank/DDBJ whole genome shotgun (WGS) entry which is preliminary data.</text>
</comment>
<accession>A0ABQ1KWV9</accession>